<sequence length="115" mass="12617">MSPIRLIRDTAELSGTCYFEFLPGPYRGRCWNAGSVFLAEDVFGLIEPVIARHVPEFDHYSFVAVGRTTWERVIPDLGSEAAASADRAFGALAGELAAWLRGQLDDHECVSVLGM</sequence>
<name>A0ABU5EZ89_9BACT</name>
<evidence type="ECO:0000313" key="1">
    <source>
        <dbReference type="EMBL" id="MDY3560601.1"/>
    </source>
</evidence>
<proteinExistence type="predicted"/>
<dbReference type="EMBL" id="JAXBLV010000180">
    <property type="protein sequence ID" value="MDY3560601.1"/>
    <property type="molecule type" value="Genomic_DNA"/>
</dbReference>
<keyword evidence="2" id="KW-1185">Reference proteome</keyword>
<dbReference type="Proteomes" id="UP001272242">
    <property type="component" value="Unassembled WGS sequence"/>
</dbReference>
<evidence type="ECO:0000313" key="2">
    <source>
        <dbReference type="Proteomes" id="UP001272242"/>
    </source>
</evidence>
<evidence type="ECO:0008006" key="3">
    <source>
        <dbReference type="Google" id="ProtNLM"/>
    </source>
</evidence>
<reference evidence="2" key="1">
    <citation type="journal article" date="2023" name="Mar. Drugs">
        <title>Gemmata algarum, a Novel Planctomycete Isolated from an Algal Mat, Displays Antimicrobial Activity.</title>
        <authorList>
            <person name="Kumar G."/>
            <person name="Kallscheuer N."/>
            <person name="Kashif M."/>
            <person name="Ahamad S."/>
            <person name="Jagadeeshwari U."/>
            <person name="Pannikurungottu S."/>
            <person name="Haufschild T."/>
            <person name="Kabuu M."/>
            <person name="Sasikala C."/>
            <person name="Jogler C."/>
            <person name="Ramana C."/>
        </authorList>
    </citation>
    <scope>NUCLEOTIDE SEQUENCE [LARGE SCALE GENOMIC DNA]</scope>
    <source>
        <strain evidence="2">JC673</strain>
    </source>
</reference>
<protein>
    <recommendedName>
        <fullName evidence="3">Barstar (barnase inhibitor) domain-containing protein</fullName>
    </recommendedName>
</protein>
<comment type="caution">
    <text evidence="1">The sequence shown here is derived from an EMBL/GenBank/DDBJ whole genome shotgun (WGS) entry which is preliminary data.</text>
</comment>
<accession>A0ABU5EZ89</accession>
<organism evidence="1 2">
    <name type="scientific">Gemmata algarum</name>
    <dbReference type="NCBI Taxonomy" id="2975278"/>
    <lineage>
        <taxon>Bacteria</taxon>
        <taxon>Pseudomonadati</taxon>
        <taxon>Planctomycetota</taxon>
        <taxon>Planctomycetia</taxon>
        <taxon>Gemmatales</taxon>
        <taxon>Gemmataceae</taxon>
        <taxon>Gemmata</taxon>
    </lineage>
</organism>
<gene>
    <name evidence="1" type="ORF">R5W23_001846</name>
</gene>
<dbReference type="RefSeq" id="WP_320687146.1">
    <property type="nucleotide sequence ID" value="NZ_JAXBLV010000180.1"/>
</dbReference>